<dbReference type="InterPro" id="IPR044730">
    <property type="entry name" value="RNase_H-like_dom_plant"/>
</dbReference>
<accession>A0A835D6E1</accession>
<dbReference type="GO" id="GO:0003676">
    <property type="term" value="F:nucleic acid binding"/>
    <property type="evidence" value="ECO:0007669"/>
    <property type="project" value="InterPro"/>
</dbReference>
<keyword evidence="4" id="KW-1185">Reference proteome</keyword>
<dbReference type="Gene3D" id="3.30.420.10">
    <property type="entry name" value="Ribonuclease H-like superfamily/Ribonuclease H"/>
    <property type="match status" value="1"/>
</dbReference>
<dbReference type="InterPro" id="IPR052929">
    <property type="entry name" value="RNase_H-like_EbsB-rel"/>
</dbReference>
<feature type="chain" id="PRO_5032340170" description="RNase H type-1 domain-containing protein" evidence="1">
    <location>
        <begin position="20"/>
        <end position="309"/>
    </location>
</feature>
<name>A0A835D6E1_TETSI</name>
<dbReference type="EMBL" id="JABCRI010000018">
    <property type="protein sequence ID" value="KAF8389597.1"/>
    <property type="molecule type" value="Genomic_DNA"/>
</dbReference>
<proteinExistence type="predicted"/>
<gene>
    <name evidence="3" type="ORF">HHK36_024116</name>
</gene>
<dbReference type="PANTHER" id="PTHR47074:SF11">
    <property type="entry name" value="REVERSE TRANSCRIPTASE-LIKE PROTEIN"/>
    <property type="match status" value="1"/>
</dbReference>
<dbReference type="InterPro" id="IPR002156">
    <property type="entry name" value="RNaseH_domain"/>
</dbReference>
<dbReference type="SUPFAM" id="SSF53098">
    <property type="entry name" value="Ribonuclease H-like"/>
    <property type="match status" value="1"/>
</dbReference>
<organism evidence="3 4">
    <name type="scientific">Tetracentron sinense</name>
    <name type="common">Spur-leaf</name>
    <dbReference type="NCBI Taxonomy" id="13715"/>
    <lineage>
        <taxon>Eukaryota</taxon>
        <taxon>Viridiplantae</taxon>
        <taxon>Streptophyta</taxon>
        <taxon>Embryophyta</taxon>
        <taxon>Tracheophyta</taxon>
        <taxon>Spermatophyta</taxon>
        <taxon>Magnoliopsida</taxon>
        <taxon>Trochodendrales</taxon>
        <taxon>Trochodendraceae</taxon>
        <taxon>Tetracentron</taxon>
    </lineage>
</organism>
<evidence type="ECO:0000256" key="1">
    <source>
        <dbReference type="SAM" id="SignalP"/>
    </source>
</evidence>
<dbReference type="GO" id="GO:0004523">
    <property type="term" value="F:RNA-DNA hybrid ribonuclease activity"/>
    <property type="evidence" value="ECO:0007669"/>
    <property type="project" value="InterPro"/>
</dbReference>
<comment type="caution">
    <text evidence="3">The sequence shown here is derived from an EMBL/GenBank/DDBJ whole genome shotgun (WGS) entry which is preliminary data.</text>
</comment>
<reference evidence="3 4" key="1">
    <citation type="submission" date="2020-04" db="EMBL/GenBank/DDBJ databases">
        <title>Plant Genome Project.</title>
        <authorList>
            <person name="Zhang R.-G."/>
        </authorList>
    </citation>
    <scope>NUCLEOTIDE SEQUENCE [LARGE SCALE GENOMIC DNA]</scope>
    <source>
        <strain evidence="3">YNK0</strain>
        <tissue evidence="3">Leaf</tissue>
    </source>
</reference>
<dbReference type="OrthoDB" id="1382866at2759"/>
<keyword evidence="1" id="KW-0732">Signal</keyword>
<dbReference type="Pfam" id="PF13456">
    <property type="entry name" value="RVT_3"/>
    <property type="match status" value="1"/>
</dbReference>
<dbReference type="OMA" id="KERCNRI"/>
<dbReference type="CDD" id="cd06222">
    <property type="entry name" value="RNase_H_like"/>
    <property type="match status" value="1"/>
</dbReference>
<feature type="signal peptide" evidence="1">
    <location>
        <begin position="1"/>
        <end position="19"/>
    </location>
</feature>
<sequence>MPFHRFILVLVAWPTDGFGIVLSQDSSPLNLPIILVGVLSSILSLAIPSSRFEDWWFSLYQRLLSHPDRDFLIIQICTILSHLGKERCNRIFSVDSSPPQLVIQRALNYAEEVFFSLITPTLVSGSVYGNSSAFWVPPPDGFIKINCDGAFWDLNREGGIAPMARDLRGSVLDFRVHHFSCRSPILAEALAILLGLQLALDNHWHSVIVESDCWTLIQSLLGKGTPSPPDVVVLVSDLLDFQADFSSLEFCFVPRALNHLAHWMASSTQSWVAPGRGFAGPSWVEVDCERRKDLLGAFRSCSSVPSCDL</sequence>
<dbReference type="InterPro" id="IPR012337">
    <property type="entry name" value="RNaseH-like_sf"/>
</dbReference>
<evidence type="ECO:0000313" key="4">
    <source>
        <dbReference type="Proteomes" id="UP000655225"/>
    </source>
</evidence>
<feature type="domain" description="RNase H type-1" evidence="2">
    <location>
        <begin position="146"/>
        <end position="267"/>
    </location>
</feature>
<dbReference type="Proteomes" id="UP000655225">
    <property type="component" value="Unassembled WGS sequence"/>
</dbReference>
<protein>
    <recommendedName>
        <fullName evidence="2">RNase H type-1 domain-containing protein</fullName>
    </recommendedName>
</protein>
<evidence type="ECO:0000313" key="3">
    <source>
        <dbReference type="EMBL" id="KAF8389597.1"/>
    </source>
</evidence>
<dbReference type="PANTHER" id="PTHR47074">
    <property type="entry name" value="BNAC02G40300D PROTEIN"/>
    <property type="match status" value="1"/>
</dbReference>
<dbReference type="InterPro" id="IPR036397">
    <property type="entry name" value="RNaseH_sf"/>
</dbReference>
<evidence type="ECO:0000259" key="2">
    <source>
        <dbReference type="Pfam" id="PF13456"/>
    </source>
</evidence>
<dbReference type="AlphaFoldDB" id="A0A835D6E1"/>